<keyword evidence="2" id="KW-1185">Reference proteome</keyword>
<name>A0A5N6U822_ASPAV</name>
<reference evidence="1 2" key="1">
    <citation type="submission" date="2019-04" db="EMBL/GenBank/DDBJ databases">
        <title>Friends and foes A comparative genomics study of 23 Aspergillus species from section Flavi.</title>
        <authorList>
            <consortium name="DOE Joint Genome Institute"/>
            <person name="Kjaerbolling I."/>
            <person name="Vesth T."/>
            <person name="Frisvad J.C."/>
            <person name="Nybo J.L."/>
            <person name="Theobald S."/>
            <person name="Kildgaard S."/>
            <person name="Isbrandt T."/>
            <person name="Kuo A."/>
            <person name="Sato A."/>
            <person name="Lyhne E.K."/>
            <person name="Kogle M.E."/>
            <person name="Wiebenga A."/>
            <person name="Kun R.S."/>
            <person name="Lubbers R.J."/>
            <person name="Makela M.R."/>
            <person name="Barry K."/>
            <person name="Chovatia M."/>
            <person name="Clum A."/>
            <person name="Daum C."/>
            <person name="Haridas S."/>
            <person name="He G."/>
            <person name="LaButti K."/>
            <person name="Lipzen A."/>
            <person name="Mondo S."/>
            <person name="Riley R."/>
            <person name="Salamov A."/>
            <person name="Simmons B.A."/>
            <person name="Magnuson J.K."/>
            <person name="Henrissat B."/>
            <person name="Mortensen U.H."/>
            <person name="Larsen T.O."/>
            <person name="Devries R.P."/>
            <person name="Grigoriev I.V."/>
            <person name="Machida M."/>
            <person name="Baker S.E."/>
            <person name="Andersen M.R."/>
        </authorList>
    </citation>
    <scope>NUCLEOTIDE SEQUENCE [LARGE SCALE GENOMIC DNA]</scope>
    <source>
        <strain evidence="1 2">IBT 18842</strain>
    </source>
</reference>
<protein>
    <submittedName>
        <fullName evidence="1">Tautomerase/MIF superfamily</fullName>
    </submittedName>
</protein>
<dbReference type="Pfam" id="PF14552">
    <property type="entry name" value="Tautomerase_2"/>
    <property type="match status" value="1"/>
</dbReference>
<dbReference type="OrthoDB" id="1686145at2759"/>
<dbReference type="InterPro" id="IPR014347">
    <property type="entry name" value="Tautomerase/MIF_sf"/>
</dbReference>
<dbReference type="AlphaFoldDB" id="A0A5N6U822"/>
<feature type="non-terminal residue" evidence="1">
    <location>
        <position position="105"/>
    </location>
</feature>
<dbReference type="InterPro" id="IPR037479">
    <property type="entry name" value="Tauto_MSAD"/>
</dbReference>
<dbReference type="PANTHER" id="PTHR38460:SF1">
    <property type="entry name" value="TAUTOMERASE YOLI-RELATED"/>
    <property type="match status" value="1"/>
</dbReference>
<gene>
    <name evidence="1" type="ORF">BDV25DRAFT_135951</name>
</gene>
<proteinExistence type="predicted"/>
<evidence type="ECO:0000313" key="2">
    <source>
        <dbReference type="Proteomes" id="UP000325780"/>
    </source>
</evidence>
<dbReference type="Proteomes" id="UP000325780">
    <property type="component" value="Unassembled WGS sequence"/>
</dbReference>
<evidence type="ECO:0000313" key="1">
    <source>
        <dbReference type="EMBL" id="KAE8154261.1"/>
    </source>
</evidence>
<sequence>MPLVKIDLIRGARSRDEVKCLADVVQEAMRRYFNAPDRDRYQIITQHEDYELICEDTNLGFTWSGKLVIIQIFQQGRSQEQKVAAYKALFENLSSKCSVSEGDLI</sequence>
<accession>A0A5N6U822</accession>
<organism evidence="1 2">
    <name type="scientific">Aspergillus avenaceus</name>
    <dbReference type="NCBI Taxonomy" id="36643"/>
    <lineage>
        <taxon>Eukaryota</taxon>
        <taxon>Fungi</taxon>
        <taxon>Dikarya</taxon>
        <taxon>Ascomycota</taxon>
        <taxon>Pezizomycotina</taxon>
        <taxon>Eurotiomycetes</taxon>
        <taxon>Eurotiomycetidae</taxon>
        <taxon>Eurotiales</taxon>
        <taxon>Aspergillaceae</taxon>
        <taxon>Aspergillus</taxon>
        <taxon>Aspergillus subgen. Circumdati</taxon>
    </lineage>
</organism>
<dbReference type="Gene3D" id="3.30.429.10">
    <property type="entry name" value="Macrophage Migration Inhibitory Factor"/>
    <property type="match status" value="1"/>
</dbReference>
<dbReference type="EMBL" id="ML742030">
    <property type="protein sequence ID" value="KAE8154261.1"/>
    <property type="molecule type" value="Genomic_DNA"/>
</dbReference>
<dbReference type="SUPFAM" id="SSF55331">
    <property type="entry name" value="Tautomerase/MIF"/>
    <property type="match status" value="1"/>
</dbReference>
<dbReference type="PANTHER" id="PTHR38460">
    <property type="entry name" value="TAUTOMERASE YOLI-RELATED"/>
    <property type="match status" value="1"/>
</dbReference>